<evidence type="ECO:0000256" key="2">
    <source>
        <dbReference type="ARBA" id="ARBA00022679"/>
    </source>
</evidence>
<proteinExistence type="inferred from homology"/>
<dbReference type="OrthoDB" id="9909019at2759"/>
<organism evidence="9 10">
    <name type="scientific">Paramecium sonneborni</name>
    <dbReference type="NCBI Taxonomy" id="65129"/>
    <lineage>
        <taxon>Eukaryota</taxon>
        <taxon>Sar</taxon>
        <taxon>Alveolata</taxon>
        <taxon>Ciliophora</taxon>
        <taxon>Intramacronucleata</taxon>
        <taxon>Oligohymenophorea</taxon>
        <taxon>Peniculida</taxon>
        <taxon>Parameciidae</taxon>
        <taxon>Paramecium</taxon>
    </lineage>
</organism>
<dbReference type="EC" id="2.3.1.225" evidence="7"/>
<dbReference type="GO" id="GO:0019706">
    <property type="term" value="F:protein-cysteine S-palmitoyltransferase activity"/>
    <property type="evidence" value="ECO:0007669"/>
    <property type="project" value="UniProtKB-EC"/>
</dbReference>
<name>A0A8S1KZS8_9CILI</name>
<protein>
    <recommendedName>
        <fullName evidence="7">Palmitoyltransferase</fullName>
        <ecNumber evidence="7">2.3.1.225</ecNumber>
    </recommendedName>
</protein>
<sequence>MFFVTQIFDEQEDDKESKQARQIVSVLLRFSYYAFQLSVIYESAYIIYFEMNRIVFSVYFTILYYFFLKSFYLSISVKSQANINMIEEQNICKRCKIHREITTHHCKICQHCVLEMDHHCFFIGNCVGKFNYKYFISFVCYTSILGLSALLYLGNQFYYLATFQFRFLVVNWFRLIFVYIFAALLFLSAISMLVVQAYVLANNSSIVHMRKYPALKKYTYCQFILSIFKKSLYVDIYTSWRQRSEQYYLLIP</sequence>
<dbReference type="Proteomes" id="UP000692954">
    <property type="component" value="Unassembled WGS sequence"/>
</dbReference>
<comment type="subcellular location">
    <subcellularLocation>
        <location evidence="1">Membrane</location>
        <topology evidence="1">Multi-pass membrane protein</topology>
    </subcellularLocation>
</comment>
<dbReference type="PANTHER" id="PTHR22883">
    <property type="entry name" value="ZINC FINGER DHHC DOMAIN CONTAINING PROTEIN"/>
    <property type="match status" value="1"/>
</dbReference>
<feature type="transmembrane region" description="Helical" evidence="7">
    <location>
        <begin position="54"/>
        <end position="75"/>
    </location>
</feature>
<evidence type="ECO:0000259" key="8">
    <source>
        <dbReference type="Pfam" id="PF01529"/>
    </source>
</evidence>
<evidence type="ECO:0000313" key="9">
    <source>
        <dbReference type="EMBL" id="CAD8060011.1"/>
    </source>
</evidence>
<dbReference type="Pfam" id="PF01529">
    <property type="entry name" value="DHHC"/>
    <property type="match status" value="1"/>
</dbReference>
<reference evidence="9" key="1">
    <citation type="submission" date="2021-01" db="EMBL/GenBank/DDBJ databases">
        <authorList>
            <consortium name="Genoscope - CEA"/>
            <person name="William W."/>
        </authorList>
    </citation>
    <scope>NUCLEOTIDE SEQUENCE</scope>
</reference>
<evidence type="ECO:0000256" key="7">
    <source>
        <dbReference type="RuleBase" id="RU079119"/>
    </source>
</evidence>
<evidence type="ECO:0000256" key="1">
    <source>
        <dbReference type="ARBA" id="ARBA00004141"/>
    </source>
</evidence>
<feature type="transmembrane region" description="Helical" evidence="7">
    <location>
        <begin position="173"/>
        <end position="201"/>
    </location>
</feature>
<keyword evidence="2 7" id="KW-0808">Transferase</keyword>
<accession>A0A8S1KZS8</accession>
<dbReference type="GO" id="GO:0005794">
    <property type="term" value="C:Golgi apparatus"/>
    <property type="evidence" value="ECO:0007669"/>
    <property type="project" value="TreeGrafter"/>
</dbReference>
<dbReference type="InterPro" id="IPR039859">
    <property type="entry name" value="PFA4/ZDH16/20/ERF2-like"/>
</dbReference>
<comment type="catalytic activity">
    <reaction evidence="7">
        <text>L-cysteinyl-[protein] + hexadecanoyl-CoA = S-hexadecanoyl-L-cysteinyl-[protein] + CoA</text>
        <dbReference type="Rhea" id="RHEA:36683"/>
        <dbReference type="Rhea" id="RHEA-COMP:10131"/>
        <dbReference type="Rhea" id="RHEA-COMP:11032"/>
        <dbReference type="ChEBI" id="CHEBI:29950"/>
        <dbReference type="ChEBI" id="CHEBI:57287"/>
        <dbReference type="ChEBI" id="CHEBI:57379"/>
        <dbReference type="ChEBI" id="CHEBI:74151"/>
        <dbReference type="EC" id="2.3.1.225"/>
    </reaction>
</comment>
<evidence type="ECO:0000256" key="4">
    <source>
        <dbReference type="ARBA" id="ARBA00022989"/>
    </source>
</evidence>
<comment type="similarity">
    <text evidence="7">Belongs to the DHHC palmitoyltransferase family.</text>
</comment>
<comment type="domain">
    <text evidence="7">The DHHC domain is required for palmitoyltransferase activity.</text>
</comment>
<keyword evidence="6 7" id="KW-0012">Acyltransferase</keyword>
<feature type="transmembrane region" description="Helical" evidence="7">
    <location>
        <begin position="26"/>
        <end position="48"/>
    </location>
</feature>
<gene>
    <name evidence="9" type="ORF">PSON_ATCC_30995.1.T0140031</name>
</gene>
<feature type="transmembrane region" description="Helical" evidence="7">
    <location>
        <begin position="134"/>
        <end position="153"/>
    </location>
</feature>
<dbReference type="EMBL" id="CAJJDN010000014">
    <property type="protein sequence ID" value="CAD8060011.1"/>
    <property type="molecule type" value="Genomic_DNA"/>
</dbReference>
<feature type="domain" description="Palmitoyltransferase DHHC" evidence="8">
    <location>
        <begin position="87"/>
        <end position="204"/>
    </location>
</feature>
<evidence type="ECO:0000313" key="10">
    <source>
        <dbReference type="Proteomes" id="UP000692954"/>
    </source>
</evidence>
<dbReference type="GO" id="GO:0005783">
    <property type="term" value="C:endoplasmic reticulum"/>
    <property type="evidence" value="ECO:0007669"/>
    <property type="project" value="TreeGrafter"/>
</dbReference>
<keyword evidence="10" id="KW-1185">Reference proteome</keyword>
<evidence type="ECO:0000256" key="6">
    <source>
        <dbReference type="ARBA" id="ARBA00023315"/>
    </source>
</evidence>
<keyword evidence="5 7" id="KW-0472">Membrane</keyword>
<dbReference type="InterPro" id="IPR001594">
    <property type="entry name" value="Palmitoyltrfase_DHHC"/>
</dbReference>
<dbReference type="GO" id="GO:0016020">
    <property type="term" value="C:membrane"/>
    <property type="evidence" value="ECO:0007669"/>
    <property type="project" value="UniProtKB-SubCell"/>
</dbReference>
<dbReference type="GO" id="GO:0006612">
    <property type="term" value="P:protein targeting to membrane"/>
    <property type="evidence" value="ECO:0007669"/>
    <property type="project" value="TreeGrafter"/>
</dbReference>
<dbReference type="AlphaFoldDB" id="A0A8S1KZS8"/>
<dbReference type="PROSITE" id="PS50216">
    <property type="entry name" value="DHHC"/>
    <property type="match status" value="1"/>
</dbReference>
<comment type="caution">
    <text evidence="9">The sequence shown here is derived from an EMBL/GenBank/DDBJ whole genome shotgun (WGS) entry which is preliminary data.</text>
</comment>
<keyword evidence="3 7" id="KW-0812">Transmembrane</keyword>
<evidence type="ECO:0000256" key="3">
    <source>
        <dbReference type="ARBA" id="ARBA00022692"/>
    </source>
</evidence>
<keyword evidence="4 7" id="KW-1133">Transmembrane helix</keyword>
<evidence type="ECO:0000256" key="5">
    <source>
        <dbReference type="ARBA" id="ARBA00023136"/>
    </source>
</evidence>